<organism evidence="2 3">
    <name type="scientific">Mytilus galloprovincialis</name>
    <name type="common">Mediterranean mussel</name>
    <dbReference type="NCBI Taxonomy" id="29158"/>
    <lineage>
        <taxon>Eukaryota</taxon>
        <taxon>Metazoa</taxon>
        <taxon>Spiralia</taxon>
        <taxon>Lophotrochozoa</taxon>
        <taxon>Mollusca</taxon>
        <taxon>Bivalvia</taxon>
        <taxon>Autobranchia</taxon>
        <taxon>Pteriomorphia</taxon>
        <taxon>Mytilida</taxon>
        <taxon>Mytiloidea</taxon>
        <taxon>Mytilidae</taxon>
        <taxon>Mytilinae</taxon>
        <taxon>Mytilus</taxon>
    </lineage>
</organism>
<dbReference type="InterPro" id="IPR050281">
    <property type="entry name" value="Flavin_monoamine_oxidase"/>
</dbReference>
<evidence type="ECO:0000259" key="1">
    <source>
        <dbReference type="Pfam" id="PF01593"/>
    </source>
</evidence>
<dbReference type="InterPro" id="IPR002937">
    <property type="entry name" value="Amino_oxidase"/>
</dbReference>
<dbReference type="EC" id="1.5.3.16" evidence="2"/>
<dbReference type="OrthoDB" id="5046242at2759"/>
<dbReference type="Gene3D" id="3.90.660.10">
    <property type="match status" value="1"/>
</dbReference>
<accession>A0A8B6D3H2</accession>
<dbReference type="Gene3D" id="3.50.50.60">
    <property type="entry name" value="FAD/NAD(P)-binding domain"/>
    <property type="match status" value="1"/>
</dbReference>
<dbReference type="SUPFAM" id="SSF54373">
    <property type="entry name" value="FAD-linked reductases, C-terminal domain"/>
    <property type="match status" value="1"/>
</dbReference>
<dbReference type="PANTHER" id="PTHR10742:SF416">
    <property type="entry name" value="SPERMINE OXIDASE"/>
    <property type="match status" value="1"/>
</dbReference>
<proteinExistence type="predicted"/>
<dbReference type="SUPFAM" id="SSF51905">
    <property type="entry name" value="FAD/NAD(P)-binding domain"/>
    <property type="match status" value="1"/>
</dbReference>
<reference evidence="2" key="1">
    <citation type="submission" date="2018-11" db="EMBL/GenBank/DDBJ databases">
        <authorList>
            <person name="Alioto T."/>
            <person name="Alioto T."/>
        </authorList>
    </citation>
    <scope>NUCLEOTIDE SEQUENCE</scope>
</reference>
<protein>
    <submittedName>
        <fullName evidence="2">Spermine oxidase</fullName>
        <ecNumber evidence="2">1.5.3.16</ecNumber>
    </submittedName>
</protein>
<dbReference type="Pfam" id="PF01593">
    <property type="entry name" value="Amino_oxidase"/>
    <property type="match status" value="1"/>
</dbReference>
<keyword evidence="2" id="KW-0560">Oxidoreductase</keyword>
<comment type="caution">
    <text evidence="2">The sequence shown here is derived from an EMBL/GenBank/DDBJ whole genome shotgun (WGS) entry which is preliminary data.</text>
</comment>
<evidence type="ECO:0000313" key="3">
    <source>
        <dbReference type="Proteomes" id="UP000596742"/>
    </source>
</evidence>
<dbReference type="InterPro" id="IPR036188">
    <property type="entry name" value="FAD/NAD-bd_sf"/>
</dbReference>
<keyword evidence="3" id="KW-1185">Reference proteome</keyword>
<gene>
    <name evidence="2" type="ORF">MGAL_10B002173</name>
</gene>
<name>A0A8B6D3H2_MYTGA</name>
<feature type="domain" description="Amine oxidase" evidence="1">
    <location>
        <begin position="19"/>
        <end position="505"/>
    </location>
</feature>
<evidence type="ECO:0000313" key="2">
    <source>
        <dbReference type="EMBL" id="VDI13489.1"/>
    </source>
</evidence>
<dbReference type="Proteomes" id="UP000596742">
    <property type="component" value="Unassembled WGS sequence"/>
</dbReference>
<dbReference type="PANTHER" id="PTHR10742">
    <property type="entry name" value="FLAVIN MONOAMINE OXIDASE"/>
    <property type="match status" value="1"/>
</dbReference>
<dbReference type="GO" id="GO:0052901">
    <property type="term" value="F:spermine oxidase activity"/>
    <property type="evidence" value="ECO:0007669"/>
    <property type="project" value="UniProtKB-EC"/>
</dbReference>
<dbReference type="AlphaFoldDB" id="A0A8B6D3H2"/>
<dbReference type="EMBL" id="UYJE01002780">
    <property type="protein sequence ID" value="VDI13489.1"/>
    <property type="molecule type" value="Genomic_DNA"/>
</dbReference>
<sequence length="518" mass="58318">METSLENVELDVIIVGGGMSGIAAAQQLLQNGVNNILVLEAQDYLGGRIKTIDTEYGHIDLGAEWIHGQTGNPLYDIAVENRLVHNRNQSSYISPSSASIYDVHEFRTENGSLINRNIVCQVSKAMEDLYCESINSAPKECQQNTDIISEIEPFKFDKAISRNFMTKSFATHYSEGFDEYLESCENADYDIQKALYKWRLKWELGDNCCASLDDVAFPGRYIMYEGHGITDLKFGFGSVFDVLKKDIPKQKVALRKPVKVIKWKKRNICYVECFDGSVYKSKHVIVTVPIGYLKDHTTSMFCPSLPDEKVHAIQNVGFSTLVKVFLAWNKPFWCESYSGVQFVWTSDAKQEQLKTEISKQGTRTMLKVDGNPWYLDITGFERCTGRPNVLCGWLVGEGAELSTTLSDIDVSKVCTRLLQCFCGDEAIPEPDNIYRSQWQSNQFIGGGYSYVSTRTQDGDFEALCQSLPSNQNPRLLFAGEATSYNFYSTAHGAYETGIRAARTIITLKQESKETIINL</sequence>